<protein>
    <submittedName>
        <fullName evidence="2">Uncharacterized protein</fullName>
    </submittedName>
</protein>
<evidence type="ECO:0000256" key="1">
    <source>
        <dbReference type="SAM" id="MobiDB-lite"/>
    </source>
</evidence>
<feature type="compositionally biased region" description="Basic and acidic residues" evidence="1">
    <location>
        <begin position="330"/>
        <end position="344"/>
    </location>
</feature>
<dbReference type="AlphaFoldDB" id="A0A9P5L6L0"/>
<proteinExistence type="predicted"/>
<feature type="region of interest" description="Disordered" evidence="1">
    <location>
        <begin position="1"/>
        <end position="29"/>
    </location>
</feature>
<dbReference type="PANTHER" id="PTHR37538:SF1">
    <property type="entry name" value="BTB DOMAIN-CONTAINING PROTEIN"/>
    <property type="match status" value="1"/>
</dbReference>
<organism evidence="2 3">
    <name type="scientific">Cylindrodendrum hubeiense</name>
    <dbReference type="NCBI Taxonomy" id="595255"/>
    <lineage>
        <taxon>Eukaryota</taxon>
        <taxon>Fungi</taxon>
        <taxon>Dikarya</taxon>
        <taxon>Ascomycota</taxon>
        <taxon>Pezizomycotina</taxon>
        <taxon>Sordariomycetes</taxon>
        <taxon>Hypocreomycetidae</taxon>
        <taxon>Hypocreales</taxon>
        <taxon>Nectriaceae</taxon>
        <taxon>Cylindrodendrum</taxon>
    </lineage>
</organism>
<feature type="compositionally biased region" description="Polar residues" evidence="1">
    <location>
        <begin position="456"/>
        <end position="465"/>
    </location>
</feature>
<gene>
    <name evidence="2" type="ORF">G7Z17_g8354</name>
</gene>
<dbReference type="EMBL" id="JAANBB010000209">
    <property type="protein sequence ID" value="KAF7546559.1"/>
    <property type="molecule type" value="Genomic_DNA"/>
</dbReference>
<reference evidence="2" key="1">
    <citation type="submission" date="2020-03" db="EMBL/GenBank/DDBJ databases">
        <title>Draft Genome Sequence of Cylindrodendrum hubeiense.</title>
        <authorList>
            <person name="Buettner E."/>
            <person name="Kellner H."/>
        </authorList>
    </citation>
    <scope>NUCLEOTIDE SEQUENCE</scope>
    <source>
        <strain evidence="2">IHI 201604</strain>
    </source>
</reference>
<sequence>MVQDNETSADFCKPGAAGVSQENDTRPEPYANPAVALHFRNGHSLYIPGELLKKYPRLASQGKSPTDSSSAPPEYSESHLSNVPLAIGHVLIHFLITGSYQCLKPKQATDSQKNASEFTTALRVYSAAKTFNLTSLVDLSGGEIRRLGNKLSLPCIIDIMEGEDENPIHIPWVAVYLESRVQSFLAISSRAAAKQLLSELETPPTTSKLILRSMIALRSRELPLEEELRGSDDSRADQSESSQATQAEEVKEDEESPKQSIHSSTIVDEQRPSPNTSLVFPTLNVSASILDSIAETQIASAIALALNNNGPYAKPKTKKQLKHEAHQKKTQQEKAEKQQRMEEKRKKKKEKREENKQQKEENVKKQKEEDERRDKAEISGLIEVIGSLSDCEQSVPPASAFDITLATPDTQSSDFEYMLLNYADCELEGELKDEQLEITFPTDEEFRPEDYDWDSSSDSTVYYES</sequence>
<comment type="caution">
    <text evidence="2">The sequence shown here is derived from an EMBL/GenBank/DDBJ whole genome shotgun (WGS) entry which is preliminary data.</text>
</comment>
<accession>A0A9P5L6L0</accession>
<dbReference type="Proteomes" id="UP000722485">
    <property type="component" value="Unassembled WGS sequence"/>
</dbReference>
<feature type="compositionally biased region" description="Basic residues" evidence="1">
    <location>
        <begin position="315"/>
        <end position="329"/>
    </location>
</feature>
<evidence type="ECO:0000313" key="3">
    <source>
        <dbReference type="Proteomes" id="UP000722485"/>
    </source>
</evidence>
<keyword evidence="3" id="KW-1185">Reference proteome</keyword>
<name>A0A9P5L6L0_9HYPO</name>
<feature type="compositionally biased region" description="Basic and acidic residues" evidence="1">
    <location>
        <begin position="351"/>
        <end position="375"/>
    </location>
</feature>
<feature type="region of interest" description="Disordered" evidence="1">
    <location>
        <begin position="308"/>
        <end position="375"/>
    </location>
</feature>
<dbReference type="PANTHER" id="PTHR37538">
    <property type="entry name" value="BTB DOMAIN-CONTAINING PROTEIN"/>
    <property type="match status" value="1"/>
</dbReference>
<feature type="region of interest" description="Disordered" evidence="1">
    <location>
        <begin position="225"/>
        <end position="279"/>
    </location>
</feature>
<feature type="region of interest" description="Disordered" evidence="1">
    <location>
        <begin position="445"/>
        <end position="465"/>
    </location>
</feature>
<feature type="compositionally biased region" description="Polar residues" evidence="1">
    <location>
        <begin position="258"/>
        <end position="279"/>
    </location>
</feature>
<feature type="compositionally biased region" description="Basic and acidic residues" evidence="1">
    <location>
        <begin position="225"/>
        <end position="238"/>
    </location>
</feature>
<dbReference type="OrthoDB" id="3594103at2759"/>
<evidence type="ECO:0000313" key="2">
    <source>
        <dbReference type="EMBL" id="KAF7546559.1"/>
    </source>
</evidence>